<protein>
    <recommendedName>
        <fullName evidence="4">ECF transporter S component</fullName>
    </recommendedName>
</protein>
<accession>A0ABD6CJU9</accession>
<keyword evidence="1" id="KW-0472">Membrane</keyword>
<evidence type="ECO:0000256" key="1">
    <source>
        <dbReference type="SAM" id="Phobius"/>
    </source>
</evidence>
<feature type="transmembrane region" description="Helical" evidence="1">
    <location>
        <begin position="52"/>
        <end position="77"/>
    </location>
</feature>
<keyword evidence="1" id="KW-1133">Transmembrane helix</keyword>
<name>A0ABD6CJU9_9EURY</name>
<sequence>MSDGTARVPTDRPLFSRRAVGSALVSIAAFTGLALITVGPSWPLTGPVLLQLLPALAALAGLFAGPAAVVGTVLGYLAYQLFHGVFDPWLSLGYLAFGLAASGLRNALDRPSDRGVDTDSGLGIRRTVAVVAVASLYVGTVTAWGYELTGRFQFFPTSVVLSINSFLSAVLLGGVGAAVLTRSTAIGRALSRLRSSQPSLEPPADAGGRWPLAVVAVPVAWLCLGSIAAVGFYLIELVPAVHFRSRGLEPLLFLEQSWIFGRHGSKLQTALGVTAMTLLVLALRRWRLNRPESDARN</sequence>
<evidence type="ECO:0008006" key="4">
    <source>
        <dbReference type="Google" id="ProtNLM"/>
    </source>
</evidence>
<dbReference type="Proteomes" id="UP001597085">
    <property type="component" value="Unassembled WGS sequence"/>
</dbReference>
<dbReference type="AlphaFoldDB" id="A0ABD6CJU9"/>
<organism evidence="2 3">
    <name type="scientific">Halobellus rarus</name>
    <dbReference type="NCBI Taxonomy" id="1126237"/>
    <lineage>
        <taxon>Archaea</taxon>
        <taxon>Methanobacteriati</taxon>
        <taxon>Methanobacteriota</taxon>
        <taxon>Stenosarchaea group</taxon>
        <taxon>Halobacteria</taxon>
        <taxon>Halobacteriales</taxon>
        <taxon>Haloferacaceae</taxon>
        <taxon>Halobellus</taxon>
    </lineage>
</organism>
<feature type="transmembrane region" description="Helical" evidence="1">
    <location>
        <begin position="210"/>
        <end position="235"/>
    </location>
</feature>
<dbReference type="EMBL" id="JBHUDK010000002">
    <property type="protein sequence ID" value="MFD1597921.1"/>
    <property type="molecule type" value="Genomic_DNA"/>
</dbReference>
<feature type="transmembrane region" description="Helical" evidence="1">
    <location>
        <begin position="166"/>
        <end position="190"/>
    </location>
</feature>
<proteinExistence type="predicted"/>
<feature type="transmembrane region" description="Helical" evidence="1">
    <location>
        <begin position="128"/>
        <end position="146"/>
    </location>
</feature>
<feature type="transmembrane region" description="Helical" evidence="1">
    <location>
        <begin position="20"/>
        <end position="40"/>
    </location>
</feature>
<evidence type="ECO:0000313" key="2">
    <source>
        <dbReference type="EMBL" id="MFD1597921.1"/>
    </source>
</evidence>
<feature type="transmembrane region" description="Helical" evidence="1">
    <location>
        <begin position="89"/>
        <end position="108"/>
    </location>
</feature>
<evidence type="ECO:0000313" key="3">
    <source>
        <dbReference type="Proteomes" id="UP001597085"/>
    </source>
</evidence>
<comment type="caution">
    <text evidence="2">The sequence shown here is derived from an EMBL/GenBank/DDBJ whole genome shotgun (WGS) entry which is preliminary data.</text>
</comment>
<keyword evidence="3" id="KW-1185">Reference proteome</keyword>
<dbReference type="RefSeq" id="WP_256421276.1">
    <property type="nucleotide sequence ID" value="NZ_JANHDI010000007.1"/>
</dbReference>
<gene>
    <name evidence="2" type="ORF">ACFSBX_02985</name>
</gene>
<reference evidence="2 3" key="1">
    <citation type="journal article" date="2019" name="Int. J. Syst. Evol. Microbiol.">
        <title>The Global Catalogue of Microorganisms (GCM) 10K type strain sequencing project: providing services to taxonomists for standard genome sequencing and annotation.</title>
        <authorList>
            <consortium name="The Broad Institute Genomics Platform"/>
            <consortium name="The Broad Institute Genome Sequencing Center for Infectious Disease"/>
            <person name="Wu L."/>
            <person name="Ma J."/>
        </authorList>
    </citation>
    <scope>NUCLEOTIDE SEQUENCE [LARGE SCALE GENOMIC DNA]</scope>
    <source>
        <strain evidence="2 3">CGMCC 1.12121</strain>
    </source>
</reference>
<keyword evidence="1" id="KW-0812">Transmembrane</keyword>